<dbReference type="EMBL" id="CM039171">
    <property type="protein sequence ID" value="KAH9791932.1"/>
    <property type="molecule type" value="Genomic_DNA"/>
</dbReference>
<accession>A0ACB8N259</accession>
<evidence type="ECO:0000313" key="2">
    <source>
        <dbReference type="Proteomes" id="UP000829398"/>
    </source>
</evidence>
<keyword evidence="2" id="KW-1185">Reference proteome</keyword>
<name>A0ACB8N259_CITSI</name>
<dbReference type="Proteomes" id="UP000829398">
    <property type="component" value="Chromosome 2"/>
</dbReference>
<evidence type="ECO:0000313" key="1">
    <source>
        <dbReference type="EMBL" id="KAH9791932.1"/>
    </source>
</evidence>
<proteinExistence type="predicted"/>
<sequence length="373" mass="41409">MAGTKLCGGDTAFLLRSHLHSLEAATRRAAPFPGRVSSLSPKPKPSRFRIVAMTVKRSPKRLKYSAPRFTKEGGLMYVEADPSGADSWKLEPVVELLKEGAVGVVPTDTLVVTGEGWEAIVVNLYFRMLRGYAIVCDLKSHSAIERLRRIKNVEPSKPLSILCRSLRDIDTYTTGFPRGDGQGHANIFRAVKHCLPGPYTFILTASKEVPKKCVRYGTTTAKYSLRKHVGVRIPNDAICQAILQKMDAPLISTSVKWLKDNEWMVDPVVIADTYGPEGLDFVVDGGVRVAEPSTVVDMTGTYPKIIRQGKVFIVSFDLCRSTSVNYWKTILTKEYVDTYVFSVNWGIQGPKLYWMEEEDANSTAIEDLIPSAT</sequence>
<comment type="caution">
    <text evidence="1">The sequence shown here is derived from an EMBL/GenBank/DDBJ whole genome shotgun (WGS) entry which is preliminary data.</text>
</comment>
<gene>
    <name evidence="1" type="ORF">KPL71_003932</name>
</gene>
<organism evidence="1 2">
    <name type="scientific">Citrus sinensis</name>
    <name type="common">Sweet orange</name>
    <name type="synonym">Citrus aurantium var. sinensis</name>
    <dbReference type="NCBI Taxonomy" id="2711"/>
    <lineage>
        <taxon>Eukaryota</taxon>
        <taxon>Viridiplantae</taxon>
        <taxon>Streptophyta</taxon>
        <taxon>Embryophyta</taxon>
        <taxon>Tracheophyta</taxon>
        <taxon>Spermatophyta</taxon>
        <taxon>Magnoliopsida</taxon>
        <taxon>eudicotyledons</taxon>
        <taxon>Gunneridae</taxon>
        <taxon>Pentapetalae</taxon>
        <taxon>rosids</taxon>
        <taxon>malvids</taxon>
        <taxon>Sapindales</taxon>
        <taxon>Rutaceae</taxon>
        <taxon>Aurantioideae</taxon>
        <taxon>Citrus</taxon>
    </lineage>
</organism>
<protein>
    <submittedName>
        <fullName evidence="1">YrdC-like domain-containing protein</fullName>
    </submittedName>
</protein>
<reference evidence="2" key="1">
    <citation type="journal article" date="2023" name="Hortic. Res.">
        <title>A chromosome-level phased genome enabling allele-level studies in sweet orange: a case study on citrus Huanglongbing tolerance.</title>
        <authorList>
            <person name="Wu B."/>
            <person name="Yu Q."/>
            <person name="Deng Z."/>
            <person name="Duan Y."/>
            <person name="Luo F."/>
            <person name="Gmitter F. Jr."/>
        </authorList>
    </citation>
    <scope>NUCLEOTIDE SEQUENCE [LARGE SCALE GENOMIC DNA]</scope>
    <source>
        <strain evidence="2">cv. Valencia</strain>
    </source>
</reference>